<dbReference type="Gene3D" id="1.10.10.10">
    <property type="entry name" value="Winged helix-like DNA-binding domain superfamily/Winged helix DNA-binding domain"/>
    <property type="match status" value="1"/>
</dbReference>
<dbReference type="GO" id="GO:0003700">
    <property type="term" value="F:DNA-binding transcription factor activity"/>
    <property type="evidence" value="ECO:0007669"/>
    <property type="project" value="TreeGrafter"/>
</dbReference>
<dbReference type="GO" id="GO:0045892">
    <property type="term" value="P:negative regulation of DNA-templated transcription"/>
    <property type="evidence" value="ECO:0007669"/>
    <property type="project" value="TreeGrafter"/>
</dbReference>
<dbReference type="RefSeq" id="WP_025514904.1">
    <property type="nucleotide sequence ID" value="NZ_CP016340.1"/>
</dbReference>
<gene>
    <name evidence="6" type="primary">pobR_1</name>
    <name evidence="6" type="ORF">SAMEA3906487_01190</name>
</gene>
<organism evidence="6 7">
    <name type="scientific">Bordetella trematum</name>
    <dbReference type="NCBI Taxonomy" id="123899"/>
    <lineage>
        <taxon>Bacteria</taxon>
        <taxon>Pseudomonadati</taxon>
        <taxon>Pseudomonadota</taxon>
        <taxon>Betaproteobacteria</taxon>
        <taxon>Burkholderiales</taxon>
        <taxon>Alcaligenaceae</taxon>
        <taxon>Bordetella</taxon>
    </lineage>
</organism>
<dbReference type="PROSITE" id="PS51078">
    <property type="entry name" value="ICLR_ED"/>
    <property type="match status" value="1"/>
</dbReference>
<evidence type="ECO:0000256" key="2">
    <source>
        <dbReference type="ARBA" id="ARBA00023125"/>
    </source>
</evidence>
<evidence type="ECO:0000259" key="5">
    <source>
        <dbReference type="PROSITE" id="PS51078"/>
    </source>
</evidence>
<dbReference type="PANTHER" id="PTHR30136:SF34">
    <property type="entry name" value="TRANSCRIPTIONAL REGULATOR"/>
    <property type="match status" value="1"/>
</dbReference>
<keyword evidence="3" id="KW-0804">Transcription</keyword>
<dbReference type="KEGG" id="btrm:SAMEA390648701190"/>
<protein>
    <submittedName>
        <fullName evidence="6">Transcriptional regulator</fullName>
    </submittedName>
</protein>
<dbReference type="InterPro" id="IPR029016">
    <property type="entry name" value="GAF-like_dom_sf"/>
</dbReference>
<keyword evidence="7" id="KW-1185">Reference proteome</keyword>
<dbReference type="InterPro" id="IPR014757">
    <property type="entry name" value="Tscrpt_reg_IclR_C"/>
</dbReference>
<accession>A0A157SD15</accession>
<dbReference type="PROSITE" id="PS51077">
    <property type="entry name" value="HTH_ICLR"/>
    <property type="match status" value="1"/>
</dbReference>
<dbReference type="SUPFAM" id="SSF46785">
    <property type="entry name" value="Winged helix' DNA-binding domain"/>
    <property type="match status" value="1"/>
</dbReference>
<keyword evidence="1" id="KW-0805">Transcription regulation</keyword>
<dbReference type="GO" id="GO:0003677">
    <property type="term" value="F:DNA binding"/>
    <property type="evidence" value="ECO:0007669"/>
    <property type="project" value="UniProtKB-KW"/>
</dbReference>
<reference evidence="6 7" key="1">
    <citation type="submission" date="2016-04" db="EMBL/GenBank/DDBJ databases">
        <authorList>
            <consortium name="Pathogen Informatics"/>
        </authorList>
    </citation>
    <scope>NUCLEOTIDE SEQUENCE [LARGE SCALE GENOMIC DNA]</scope>
    <source>
        <strain evidence="6 7">H044680328</strain>
    </source>
</reference>
<evidence type="ECO:0000313" key="7">
    <source>
        <dbReference type="Proteomes" id="UP000076825"/>
    </source>
</evidence>
<name>A0A157SD15_9BORD</name>
<dbReference type="Pfam" id="PF01614">
    <property type="entry name" value="IclR_C"/>
    <property type="match status" value="1"/>
</dbReference>
<sequence>MPTSDDDIRDPLYIASLGKAMRVLEAFRQARSPLGLTELARLTGLGKSAVQRFTYSWERLGYLVKDPQTRRYALGARVVELGYFFLRDNPLVSRAAPHLVALRESSGLAVNMSVLDGDDMIYLLRLPSLQLTLAEMLPGRRMPPWCNSAGRMLLSTYDDETVRRYINRAPIEAYTRHTVTDPETLVGIIAQARQQNYALTRDQVLVNQIGAAVLLRAEPGLPRAALNVTGPASEYSDARLEQEIVPQLLKAAYAIGCV</sequence>
<dbReference type="GeneID" id="56587406"/>
<dbReference type="Proteomes" id="UP000076825">
    <property type="component" value="Chromosome 1"/>
</dbReference>
<dbReference type="PANTHER" id="PTHR30136">
    <property type="entry name" value="HELIX-TURN-HELIX TRANSCRIPTIONAL REGULATOR, ICLR FAMILY"/>
    <property type="match status" value="1"/>
</dbReference>
<evidence type="ECO:0000256" key="3">
    <source>
        <dbReference type="ARBA" id="ARBA00023163"/>
    </source>
</evidence>
<dbReference type="AlphaFoldDB" id="A0A157SD15"/>
<feature type="domain" description="IclR-ED" evidence="5">
    <location>
        <begin position="77"/>
        <end position="258"/>
    </location>
</feature>
<evidence type="ECO:0000259" key="4">
    <source>
        <dbReference type="PROSITE" id="PS51077"/>
    </source>
</evidence>
<proteinExistence type="predicted"/>
<dbReference type="InterPro" id="IPR036388">
    <property type="entry name" value="WH-like_DNA-bd_sf"/>
</dbReference>
<dbReference type="PATRIC" id="fig|123899.6.peg.1166"/>
<dbReference type="SMART" id="SM00346">
    <property type="entry name" value="HTH_ICLR"/>
    <property type="match status" value="1"/>
</dbReference>
<dbReference type="OrthoDB" id="5401369at2"/>
<dbReference type="Gene3D" id="3.30.450.40">
    <property type="match status" value="1"/>
</dbReference>
<dbReference type="InterPro" id="IPR005471">
    <property type="entry name" value="Tscrpt_reg_IclR_N"/>
</dbReference>
<dbReference type="STRING" id="123899.SAMEA3906487_01190"/>
<dbReference type="eggNOG" id="COG1414">
    <property type="taxonomic scope" value="Bacteria"/>
</dbReference>
<dbReference type="InterPro" id="IPR050707">
    <property type="entry name" value="HTH_MetabolicPath_Reg"/>
</dbReference>
<dbReference type="SUPFAM" id="SSF55781">
    <property type="entry name" value="GAF domain-like"/>
    <property type="match status" value="1"/>
</dbReference>
<dbReference type="Pfam" id="PF09339">
    <property type="entry name" value="HTH_IclR"/>
    <property type="match status" value="1"/>
</dbReference>
<dbReference type="EMBL" id="LT546645">
    <property type="protein sequence ID" value="SAI68317.1"/>
    <property type="molecule type" value="Genomic_DNA"/>
</dbReference>
<feature type="domain" description="HTH iclR-type" evidence="4">
    <location>
        <begin position="14"/>
        <end position="76"/>
    </location>
</feature>
<keyword evidence="2" id="KW-0238">DNA-binding</keyword>
<evidence type="ECO:0000256" key="1">
    <source>
        <dbReference type="ARBA" id="ARBA00023015"/>
    </source>
</evidence>
<evidence type="ECO:0000313" key="6">
    <source>
        <dbReference type="EMBL" id="SAI68317.1"/>
    </source>
</evidence>
<dbReference type="InterPro" id="IPR036390">
    <property type="entry name" value="WH_DNA-bd_sf"/>
</dbReference>